<keyword evidence="2" id="KW-1003">Cell membrane</keyword>
<evidence type="ECO:0000256" key="9">
    <source>
        <dbReference type="PROSITE-ProRule" id="PRU01213"/>
    </source>
</evidence>
<dbReference type="GO" id="GO:0015098">
    <property type="term" value="F:molybdate ion transmembrane transporter activity"/>
    <property type="evidence" value="ECO:0007669"/>
    <property type="project" value="InterPro"/>
</dbReference>
<dbReference type="RefSeq" id="WP_183817724.1">
    <property type="nucleotide sequence ID" value="NZ_JACHOB010000003.1"/>
</dbReference>
<keyword evidence="3 9" id="KW-0500">Molybdenum</keyword>
<evidence type="ECO:0000256" key="7">
    <source>
        <dbReference type="ARBA" id="ARBA00022967"/>
    </source>
</evidence>
<dbReference type="SMART" id="SM00382">
    <property type="entry name" value="AAA"/>
    <property type="match status" value="1"/>
</dbReference>
<keyword evidence="1" id="KW-0813">Transport</keyword>
<keyword evidence="4" id="KW-0997">Cell inner membrane</keyword>
<evidence type="ECO:0000259" key="11">
    <source>
        <dbReference type="PROSITE" id="PS51866"/>
    </source>
</evidence>
<sequence length="358" mass="37575">MRSDALEVEAVVRYRDFTLDVAQRFPPSGCTAVFGPSGSGKSTLLRAVAGFVRPQAGRIAFGEAVWFEAGAGRFVPPHRRPVGSVFQDGRLFPHLSVERNLAYAQKRGQRREQAFGLDEVVEAFALGDLLSRSPATLSGGEGRRVALARTLLCGPRLLLLDEPLAGLDGGRKAEILPYLEALIARFALPVLLVSHDAREAALLAERTAVMSGGRIAAFGPTAEVLSAEGIAGHAGSVLTGTVAGHDEEAWLTTIETGAGAVFVPLARERAVGAAVRLYVDPRNVALATAPPRGLSIRNVLSAQVASVQPEPGTAFAEIVLDAAGDPLRSQITKAAAAELALDEGQAVFALIKSASFDD</sequence>
<dbReference type="InterPro" id="IPR004606">
    <property type="entry name" value="Mop_domain"/>
</dbReference>
<dbReference type="GO" id="GO:0005524">
    <property type="term" value="F:ATP binding"/>
    <property type="evidence" value="ECO:0007669"/>
    <property type="project" value="UniProtKB-KW"/>
</dbReference>
<organism evidence="12 13">
    <name type="scientific">Parvularcula dongshanensis</name>
    <dbReference type="NCBI Taxonomy" id="1173995"/>
    <lineage>
        <taxon>Bacteria</taxon>
        <taxon>Pseudomonadati</taxon>
        <taxon>Pseudomonadota</taxon>
        <taxon>Alphaproteobacteria</taxon>
        <taxon>Parvularculales</taxon>
        <taxon>Parvularculaceae</taxon>
        <taxon>Parvularcula</taxon>
    </lineage>
</organism>
<dbReference type="NCBIfam" id="TIGR02142">
    <property type="entry name" value="modC_ABC"/>
    <property type="match status" value="1"/>
</dbReference>
<comment type="caution">
    <text evidence="12">The sequence shown here is derived from an EMBL/GenBank/DDBJ whole genome shotgun (WGS) entry which is preliminary data.</text>
</comment>
<dbReference type="PANTHER" id="PTHR43514:SF4">
    <property type="entry name" value="ABC TRANSPORTER I FAMILY MEMBER 10"/>
    <property type="match status" value="1"/>
</dbReference>
<dbReference type="InterPro" id="IPR005116">
    <property type="entry name" value="Transp-assoc_OB_typ1"/>
</dbReference>
<keyword evidence="6 12" id="KW-0067">ATP-binding</keyword>
<dbReference type="Gene3D" id="2.40.50.100">
    <property type="match status" value="1"/>
</dbReference>
<feature type="domain" description="ABC transporter" evidence="10">
    <location>
        <begin position="1"/>
        <end position="237"/>
    </location>
</feature>
<dbReference type="InterPro" id="IPR050334">
    <property type="entry name" value="Molybdenum_import_ModC"/>
</dbReference>
<dbReference type="InterPro" id="IPR011868">
    <property type="entry name" value="ModC_ABC_ATP-bd"/>
</dbReference>
<dbReference type="InterPro" id="IPR003593">
    <property type="entry name" value="AAA+_ATPase"/>
</dbReference>
<dbReference type="GO" id="GO:0016020">
    <property type="term" value="C:membrane"/>
    <property type="evidence" value="ECO:0007669"/>
    <property type="project" value="InterPro"/>
</dbReference>
<evidence type="ECO:0000256" key="1">
    <source>
        <dbReference type="ARBA" id="ARBA00022448"/>
    </source>
</evidence>
<accession>A0A840I4K2</accession>
<dbReference type="InterPro" id="IPR008995">
    <property type="entry name" value="Mo/tungstate-bd_C_term_dom"/>
</dbReference>
<keyword evidence="13" id="KW-1185">Reference proteome</keyword>
<evidence type="ECO:0000256" key="4">
    <source>
        <dbReference type="ARBA" id="ARBA00022519"/>
    </source>
</evidence>
<evidence type="ECO:0000256" key="5">
    <source>
        <dbReference type="ARBA" id="ARBA00022741"/>
    </source>
</evidence>
<name>A0A840I4K2_9PROT</name>
<dbReference type="Proteomes" id="UP000563524">
    <property type="component" value="Unassembled WGS sequence"/>
</dbReference>
<dbReference type="AlphaFoldDB" id="A0A840I4K2"/>
<dbReference type="PANTHER" id="PTHR43514">
    <property type="entry name" value="ABC TRANSPORTER I FAMILY MEMBER 10"/>
    <property type="match status" value="1"/>
</dbReference>
<evidence type="ECO:0000256" key="6">
    <source>
        <dbReference type="ARBA" id="ARBA00022840"/>
    </source>
</evidence>
<dbReference type="SUPFAM" id="SSF50331">
    <property type="entry name" value="MOP-like"/>
    <property type="match status" value="1"/>
</dbReference>
<dbReference type="PROSITE" id="PS50893">
    <property type="entry name" value="ABC_TRANSPORTER_2"/>
    <property type="match status" value="1"/>
</dbReference>
<evidence type="ECO:0000313" key="12">
    <source>
        <dbReference type="EMBL" id="MBB4659282.1"/>
    </source>
</evidence>
<proteinExistence type="predicted"/>
<dbReference type="Gene3D" id="3.40.50.300">
    <property type="entry name" value="P-loop containing nucleotide triphosphate hydrolases"/>
    <property type="match status" value="1"/>
</dbReference>
<dbReference type="Pfam" id="PF00005">
    <property type="entry name" value="ABC_tran"/>
    <property type="match status" value="1"/>
</dbReference>
<keyword evidence="7" id="KW-1278">Translocase</keyword>
<evidence type="ECO:0000256" key="2">
    <source>
        <dbReference type="ARBA" id="ARBA00022475"/>
    </source>
</evidence>
<dbReference type="GO" id="GO:0016887">
    <property type="term" value="F:ATP hydrolysis activity"/>
    <property type="evidence" value="ECO:0007669"/>
    <property type="project" value="InterPro"/>
</dbReference>
<dbReference type="Pfam" id="PF03459">
    <property type="entry name" value="TOBE"/>
    <property type="match status" value="1"/>
</dbReference>
<evidence type="ECO:0000313" key="13">
    <source>
        <dbReference type="Proteomes" id="UP000563524"/>
    </source>
</evidence>
<dbReference type="InterPro" id="IPR027417">
    <property type="entry name" value="P-loop_NTPase"/>
</dbReference>
<evidence type="ECO:0000259" key="10">
    <source>
        <dbReference type="PROSITE" id="PS50893"/>
    </source>
</evidence>
<dbReference type="InterPro" id="IPR003439">
    <property type="entry name" value="ABC_transporter-like_ATP-bd"/>
</dbReference>
<dbReference type="PROSITE" id="PS51866">
    <property type="entry name" value="MOP"/>
    <property type="match status" value="1"/>
</dbReference>
<reference evidence="12 13" key="1">
    <citation type="submission" date="2020-08" db="EMBL/GenBank/DDBJ databases">
        <title>Genomic Encyclopedia of Type Strains, Phase IV (KMG-IV): sequencing the most valuable type-strain genomes for metagenomic binning, comparative biology and taxonomic classification.</title>
        <authorList>
            <person name="Goeker M."/>
        </authorList>
    </citation>
    <scope>NUCLEOTIDE SEQUENCE [LARGE SCALE GENOMIC DNA]</scope>
    <source>
        <strain evidence="12 13">DSM 102850</strain>
    </source>
</reference>
<dbReference type="GO" id="GO:0140359">
    <property type="term" value="F:ABC-type transporter activity"/>
    <property type="evidence" value="ECO:0007669"/>
    <property type="project" value="InterPro"/>
</dbReference>
<dbReference type="EMBL" id="JACHOB010000003">
    <property type="protein sequence ID" value="MBB4659282.1"/>
    <property type="molecule type" value="Genomic_DNA"/>
</dbReference>
<evidence type="ECO:0000256" key="3">
    <source>
        <dbReference type="ARBA" id="ARBA00022505"/>
    </source>
</evidence>
<keyword evidence="5" id="KW-0547">Nucleotide-binding</keyword>
<gene>
    <name evidence="12" type="ORF">GGQ59_001807</name>
</gene>
<keyword evidence="8" id="KW-0472">Membrane</keyword>
<evidence type="ECO:0000256" key="8">
    <source>
        <dbReference type="ARBA" id="ARBA00023136"/>
    </source>
</evidence>
<protein>
    <submittedName>
        <fullName evidence="12">Molybdate transport system ATP-binding protein</fullName>
    </submittedName>
</protein>
<dbReference type="SUPFAM" id="SSF52540">
    <property type="entry name" value="P-loop containing nucleoside triphosphate hydrolases"/>
    <property type="match status" value="1"/>
</dbReference>
<feature type="domain" description="Mop" evidence="11">
    <location>
        <begin position="293"/>
        <end position="358"/>
    </location>
</feature>